<evidence type="ECO:0000259" key="4">
    <source>
        <dbReference type="PROSITE" id="PS50827"/>
    </source>
</evidence>
<dbReference type="AlphaFoldDB" id="A0A158PMS7"/>
<evidence type="ECO:0000313" key="7">
    <source>
        <dbReference type="WBParaSite" id="ASIM_0001010601-mRNA-1"/>
    </source>
</evidence>
<gene>
    <name evidence="5" type="ORF">ASIM_LOCUS9837</name>
</gene>
<name>A0A158PMS7_ANISI</name>
<dbReference type="InterPro" id="IPR018501">
    <property type="entry name" value="DDT_dom"/>
</dbReference>
<dbReference type="PANTHER" id="PTHR14296">
    <property type="entry name" value="REMODELING AND SPACING FACTOR 1"/>
    <property type="match status" value="1"/>
</dbReference>
<dbReference type="PROSITE" id="PS50827">
    <property type="entry name" value="DDT"/>
    <property type="match status" value="1"/>
</dbReference>
<organism evidence="7">
    <name type="scientific">Anisakis simplex</name>
    <name type="common">Herring worm</name>
    <dbReference type="NCBI Taxonomy" id="6269"/>
    <lineage>
        <taxon>Eukaryota</taxon>
        <taxon>Metazoa</taxon>
        <taxon>Ecdysozoa</taxon>
        <taxon>Nematoda</taxon>
        <taxon>Chromadorea</taxon>
        <taxon>Rhabditida</taxon>
        <taxon>Spirurina</taxon>
        <taxon>Ascaridomorpha</taxon>
        <taxon>Ascaridoidea</taxon>
        <taxon>Anisakidae</taxon>
        <taxon>Anisakis</taxon>
        <taxon>Anisakis simplex complex</taxon>
    </lineage>
</organism>
<dbReference type="OrthoDB" id="10500479at2759"/>
<feature type="domain" description="DDT" evidence="4">
    <location>
        <begin position="55"/>
        <end position="118"/>
    </location>
</feature>
<evidence type="ECO:0000313" key="5">
    <source>
        <dbReference type="EMBL" id="VDK41854.1"/>
    </source>
</evidence>
<comment type="subcellular location">
    <subcellularLocation>
        <location evidence="1">Nucleus</location>
    </subcellularLocation>
</comment>
<accession>A0A158PMS7</accession>
<dbReference type="GO" id="GO:0031213">
    <property type="term" value="C:RSF complex"/>
    <property type="evidence" value="ECO:0007669"/>
    <property type="project" value="InterPro"/>
</dbReference>
<evidence type="ECO:0000256" key="3">
    <source>
        <dbReference type="SAM" id="MobiDB-lite"/>
    </source>
</evidence>
<sequence length="816" mass="94747">MQLRSRSKDVDDGASTSTSVPLVDLEKEEYIFPEHLIKDQNWRQQALSNKCDKQATTSMNLALVFDFVSKFNDAFNLTKFSEEELDEAISASISSSSSYTLVRLVVELLSGFTSIDSSHQMRMYHRNRVYRETNNENYNLSLWEFFDHDWKVFTHGAFDLENFFASSKERADLFKFNSDIRAVILYELCQYRLACFDAQNVIDSTIDESESPMGDQLRTSPIGGFNDEKYYYLGGTWLYRWKSITIKHTKRKSKVSNKRSVERRNTPKKSRKETEDCFVQNEKVDKLNEEMHERPKNGVVSKKMVTEIETNSAKEMSDSNSVVEDCEQSDCTEVNGQKPLISNGCGKEGEPCSAQIDKMNELHDGAVRTIDSEKHKINNDSVNDSSNIEDTINAEEYFECLRVKNFLWEVVCKTEDHLHFLIEYFRENRRKALVKTLIDVVLPSVQKIFSARRIAEKKRNRFVPIEVKDTYLSSQEIRHSRRLEQKKIEREKRLESREERAKQREQRIEHYNLTRRLKMGMSEPSTGSSFECTRNGAYGHSNILTNESYRTNRLNGKEKDYRRSARAVYNGVNSSGMASHYGDDYIEYDRNSNEQLPIDGILHSGVTHSYAYSKYGLMKNTISACRNGDVSASAARTRPIDWRFYRAKRSSHYQQFYDSPNECESQCSYEQTMLTTYDEQHFHNAHSEEIPSLNTSHNNISYDFCNTSNMNGDNPIPSAVADNDQNEPVTTDGFVDYPAFKDGQLRWFRIVEPTGTRIILQRNEPFKEHDYFLPTVEQIVTNKWKFLVEPIDESSSDQKTEFTLQFGQQTGKLKLF</sequence>
<dbReference type="PANTHER" id="PTHR14296:SF3">
    <property type="entry name" value="DIKAR, ISOFORM F"/>
    <property type="match status" value="1"/>
</dbReference>
<protein>
    <submittedName>
        <fullName evidence="7">DDT domain-containing protein</fullName>
    </submittedName>
</protein>
<evidence type="ECO:0000313" key="6">
    <source>
        <dbReference type="Proteomes" id="UP000267096"/>
    </source>
</evidence>
<dbReference type="Proteomes" id="UP000267096">
    <property type="component" value="Unassembled WGS sequence"/>
</dbReference>
<proteinExistence type="predicted"/>
<dbReference type="GO" id="GO:0006355">
    <property type="term" value="P:regulation of DNA-templated transcription"/>
    <property type="evidence" value="ECO:0007669"/>
    <property type="project" value="InterPro"/>
</dbReference>
<keyword evidence="2" id="KW-0539">Nucleus</keyword>
<feature type="region of interest" description="Disordered" evidence="3">
    <location>
        <begin position="252"/>
        <end position="276"/>
    </location>
</feature>
<evidence type="ECO:0000256" key="2">
    <source>
        <dbReference type="ARBA" id="ARBA00023242"/>
    </source>
</evidence>
<dbReference type="EMBL" id="UYRR01030973">
    <property type="protein sequence ID" value="VDK41854.1"/>
    <property type="molecule type" value="Genomic_DNA"/>
</dbReference>
<dbReference type="InterPro" id="IPR028938">
    <property type="entry name" value="Rsf1-like"/>
</dbReference>
<dbReference type="WBParaSite" id="ASIM_0001010601-mRNA-1">
    <property type="protein sequence ID" value="ASIM_0001010601-mRNA-1"/>
    <property type="gene ID" value="ASIM_0001010601"/>
</dbReference>
<keyword evidence="6" id="KW-1185">Reference proteome</keyword>
<reference evidence="7" key="1">
    <citation type="submission" date="2016-04" db="UniProtKB">
        <authorList>
            <consortium name="WormBaseParasite"/>
        </authorList>
    </citation>
    <scope>IDENTIFICATION</scope>
</reference>
<evidence type="ECO:0000256" key="1">
    <source>
        <dbReference type="ARBA" id="ARBA00004123"/>
    </source>
</evidence>
<reference evidence="5 6" key="2">
    <citation type="submission" date="2018-11" db="EMBL/GenBank/DDBJ databases">
        <authorList>
            <consortium name="Pathogen Informatics"/>
        </authorList>
    </citation>
    <scope>NUCLEOTIDE SEQUENCE [LARGE SCALE GENOMIC DNA]</scope>
</reference>